<feature type="region of interest" description="Disordered" evidence="1">
    <location>
        <begin position="137"/>
        <end position="524"/>
    </location>
</feature>
<dbReference type="EMBL" id="CADCVJ010000061">
    <property type="protein sequence ID" value="CAA9467724.1"/>
    <property type="molecule type" value="Genomic_DNA"/>
</dbReference>
<feature type="compositionally biased region" description="Basic residues" evidence="1">
    <location>
        <begin position="262"/>
        <end position="282"/>
    </location>
</feature>
<feature type="compositionally biased region" description="Basic residues" evidence="1">
    <location>
        <begin position="174"/>
        <end position="199"/>
    </location>
</feature>
<feature type="compositionally biased region" description="Basic residues" evidence="1">
    <location>
        <begin position="88"/>
        <end position="102"/>
    </location>
</feature>
<feature type="compositionally biased region" description="Low complexity" evidence="1">
    <location>
        <begin position="487"/>
        <end position="496"/>
    </location>
</feature>
<feature type="compositionally biased region" description="Basic and acidic residues" evidence="1">
    <location>
        <begin position="222"/>
        <end position="231"/>
    </location>
</feature>
<feature type="compositionally biased region" description="Gly residues" evidence="1">
    <location>
        <begin position="420"/>
        <end position="429"/>
    </location>
</feature>
<feature type="compositionally biased region" description="Basic residues" evidence="1">
    <location>
        <begin position="497"/>
        <end position="510"/>
    </location>
</feature>
<dbReference type="AlphaFoldDB" id="A0A6J4R946"/>
<feature type="compositionally biased region" description="Low complexity" evidence="1">
    <location>
        <begin position="59"/>
        <end position="83"/>
    </location>
</feature>
<feature type="compositionally biased region" description="Low complexity" evidence="1">
    <location>
        <begin position="141"/>
        <end position="154"/>
    </location>
</feature>
<proteinExistence type="predicted"/>
<protein>
    <submittedName>
        <fullName evidence="2">Phytoene dehydrogenase and related proteins</fullName>
    </submittedName>
</protein>
<feature type="non-terminal residue" evidence="2">
    <location>
        <position position="1"/>
    </location>
</feature>
<feature type="compositionally biased region" description="Low complexity" evidence="1">
    <location>
        <begin position="462"/>
        <end position="479"/>
    </location>
</feature>
<reference evidence="2" key="1">
    <citation type="submission" date="2020-02" db="EMBL/GenBank/DDBJ databases">
        <authorList>
            <person name="Meier V. D."/>
        </authorList>
    </citation>
    <scope>NUCLEOTIDE SEQUENCE</scope>
    <source>
        <strain evidence="2">AVDCRST_MAG38</strain>
    </source>
</reference>
<evidence type="ECO:0000256" key="1">
    <source>
        <dbReference type="SAM" id="MobiDB-lite"/>
    </source>
</evidence>
<feature type="region of interest" description="Disordered" evidence="1">
    <location>
        <begin position="1"/>
        <end position="102"/>
    </location>
</feature>
<feature type="non-terminal residue" evidence="2">
    <location>
        <position position="524"/>
    </location>
</feature>
<feature type="compositionally biased region" description="Low complexity" evidence="1">
    <location>
        <begin position="283"/>
        <end position="300"/>
    </location>
</feature>
<gene>
    <name evidence="2" type="ORF">AVDCRST_MAG38-874</name>
</gene>
<organism evidence="2">
    <name type="scientific">uncultured Solirubrobacteraceae bacterium</name>
    <dbReference type="NCBI Taxonomy" id="1162706"/>
    <lineage>
        <taxon>Bacteria</taxon>
        <taxon>Bacillati</taxon>
        <taxon>Actinomycetota</taxon>
        <taxon>Thermoleophilia</taxon>
        <taxon>Solirubrobacterales</taxon>
        <taxon>Solirubrobacteraceae</taxon>
        <taxon>environmental samples</taxon>
    </lineage>
</organism>
<feature type="compositionally biased region" description="Basic residues" evidence="1">
    <location>
        <begin position="335"/>
        <end position="345"/>
    </location>
</feature>
<evidence type="ECO:0000313" key="2">
    <source>
        <dbReference type="EMBL" id="CAA9467724.1"/>
    </source>
</evidence>
<feature type="compositionally biased region" description="Basic residues" evidence="1">
    <location>
        <begin position="155"/>
        <end position="166"/>
    </location>
</feature>
<accession>A0A6J4R946</accession>
<name>A0A6J4R946_9ACTN</name>
<feature type="compositionally biased region" description="Basic residues" evidence="1">
    <location>
        <begin position="29"/>
        <end position="41"/>
    </location>
</feature>
<sequence length="524" mass="56602">ARRRRDRRRPERVGGRQPAGRRGLGRPGPRGRGRAGRRRPHRGADAARLPPRPVLGLLSPRSRLAGAPRPRARVARTAVAAPPGDRRAPRHRRHRGAAVRRSRRDLRLARVLRRRRRRRLEAPVLLVAGGGPGVHLRAVQPVPAGPRGRTAAAGPRRRRGAPRLRALRPAARAPLRRRALPRSRRRPPAGRQRAARRRLAGGVRGRVVRDGPGRHGPGGRLPDPRGRRRLADLGAGAPARVARRARRMRRDGGRGAGAPQPRRGRAHRRRPRGGRHARRAGRRGSAAALHVAAGLRARAGAGAGQHGSLPVRQRHRQARLGAGRPHPVEQPRGGPGRHRPRHRGHGRLERPGGPAVERPDTRRPVPDPRPVRARRPVAPAARPRDGLGLHARAPVGVLRRGPGGAHRALGSRRGRALRGSDGGPGGEAGPGLPRPHTRPPRHGAAGSRERRPQPDQRGGQRRNGAAAPAAGLPPGAGSRPIRDADRAALSGLGLRPSGRRRPRRPGRQRGTRGAARARAPRPPR</sequence>
<feature type="compositionally biased region" description="Basic and acidic residues" evidence="1">
    <location>
        <begin position="357"/>
        <end position="370"/>
    </location>
</feature>